<evidence type="ECO:0000256" key="14">
    <source>
        <dbReference type="ARBA" id="ARBA00023163"/>
    </source>
</evidence>
<proteinExistence type="inferred from homology"/>
<dbReference type="Pfam" id="PF13185">
    <property type="entry name" value="GAF_2"/>
    <property type="match status" value="1"/>
</dbReference>
<dbReference type="InterPro" id="IPR036890">
    <property type="entry name" value="HATPase_C_sf"/>
</dbReference>
<dbReference type="FunFam" id="3.40.50.2300:FF:000001">
    <property type="entry name" value="DNA-binding response regulator PhoB"/>
    <property type="match status" value="1"/>
</dbReference>
<keyword evidence="9" id="KW-0067">ATP-binding</keyword>
<reference evidence="21" key="1">
    <citation type="submission" date="2020-10" db="EMBL/GenBank/DDBJ databases">
        <authorList>
            <person name="Castelo-Branco R."/>
            <person name="Eusebio N."/>
            <person name="Adriana R."/>
            <person name="Vieira A."/>
            <person name="Brugerolle De Fraissinette N."/>
            <person name="Rezende De Castro R."/>
            <person name="Schneider M.P."/>
            <person name="Vasconcelos V."/>
            <person name="Leao P.N."/>
        </authorList>
    </citation>
    <scope>NUCLEOTIDE SEQUENCE</scope>
    <source>
        <strain evidence="21">LEGE 11467</strain>
    </source>
</reference>
<evidence type="ECO:0000256" key="12">
    <source>
        <dbReference type="ARBA" id="ARBA00023125"/>
    </source>
</evidence>
<dbReference type="SUPFAM" id="SSF55785">
    <property type="entry name" value="PYP-like sensor domain (PAS domain)"/>
    <property type="match status" value="1"/>
</dbReference>
<comment type="subcellular location">
    <subcellularLocation>
        <location evidence="2">Membrane</location>
    </subcellularLocation>
</comment>
<dbReference type="SMART" id="SM00387">
    <property type="entry name" value="HATPase_c"/>
    <property type="match status" value="1"/>
</dbReference>
<dbReference type="InterPro" id="IPR003018">
    <property type="entry name" value="GAF"/>
</dbReference>
<evidence type="ECO:0000313" key="21">
    <source>
        <dbReference type="EMBL" id="MBE9042591.1"/>
    </source>
</evidence>
<dbReference type="Pfam" id="PF00512">
    <property type="entry name" value="HisKA"/>
    <property type="match status" value="1"/>
</dbReference>
<comment type="catalytic activity">
    <reaction evidence="1">
        <text>ATP + protein L-histidine = ADP + protein N-phospho-L-histidine.</text>
        <dbReference type="EC" id="2.7.13.3"/>
    </reaction>
</comment>
<keyword evidence="13" id="KW-0472">Membrane</keyword>
<protein>
    <recommendedName>
        <fullName evidence="16">Circadian input-output histidine kinase CikA</fullName>
        <ecNumber evidence="4">2.7.13.3</ecNumber>
    </recommendedName>
</protein>
<dbReference type="GO" id="GO:0003677">
    <property type="term" value="F:DNA binding"/>
    <property type="evidence" value="ECO:0007669"/>
    <property type="project" value="UniProtKB-KW"/>
</dbReference>
<dbReference type="GO" id="GO:0005524">
    <property type="term" value="F:ATP binding"/>
    <property type="evidence" value="ECO:0007669"/>
    <property type="project" value="UniProtKB-KW"/>
</dbReference>
<feature type="coiled-coil region" evidence="18">
    <location>
        <begin position="467"/>
        <end position="497"/>
    </location>
</feature>
<evidence type="ECO:0000256" key="9">
    <source>
        <dbReference type="ARBA" id="ARBA00022840"/>
    </source>
</evidence>
<dbReference type="Pfam" id="PF02518">
    <property type="entry name" value="HATPase_c"/>
    <property type="match status" value="1"/>
</dbReference>
<dbReference type="FunFam" id="3.30.565.10:FF:000010">
    <property type="entry name" value="Sensor histidine kinase RcsC"/>
    <property type="match status" value="1"/>
</dbReference>
<dbReference type="InterPro" id="IPR029016">
    <property type="entry name" value="GAF-like_dom_sf"/>
</dbReference>
<dbReference type="AlphaFoldDB" id="A0A928VYS2"/>
<dbReference type="SMART" id="SM00448">
    <property type="entry name" value="REC"/>
    <property type="match status" value="2"/>
</dbReference>
<keyword evidence="8" id="KW-0418">Kinase</keyword>
<dbReference type="InterPro" id="IPR036097">
    <property type="entry name" value="HisK_dim/P_sf"/>
</dbReference>
<dbReference type="Gene3D" id="3.30.450.20">
    <property type="entry name" value="PAS domain"/>
    <property type="match status" value="1"/>
</dbReference>
<evidence type="ECO:0000256" key="6">
    <source>
        <dbReference type="ARBA" id="ARBA00022679"/>
    </source>
</evidence>
<comment type="caution">
    <text evidence="21">The sequence shown here is derived from an EMBL/GenBank/DDBJ whole genome shotgun (WGS) entry which is preliminary data.</text>
</comment>
<evidence type="ECO:0000256" key="2">
    <source>
        <dbReference type="ARBA" id="ARBA00004370"/>
    </source>
</evidence>
<evidence type="ECO:0000256" key="7">
    <source>
        <dbReference type="ARBA" id="ARBA00022741"/>
    </source>
</evidence>
<evidence type="ECO:0000256" key="17">
    <source>
        <dbReference type="PROSITE-ProRule" id="PRU00169"/>
    </source>
</evidence>
<feature type="domain" description="Response regulatory" evidence="20">
    <location>
        <begin position="45"/>
        <end position="161"/>
    </location>
</feature>
<dbReference type="CDD" id="cd00082">
    <property type="entry name" value="HisKA"/>
    <property type="match status" value="1"/>
</dbReference>
<dbReference type="SUPFAM" id="SSF55781">
    <property type="entry name" value="GAF domain-like"/>
    <property type="match status" value="1"/>
</dbReference>
<dbReference type="InterPro" id="IPR004358">
    <property type="entry name" value="Sig_transdc_His_kin-like_C"/>
</dbReference>
<sequence>MVTVDIQEQPKRQDRFSQPLSLPQFKFLFKFFSKSIVNLECLKGNILVVDDNPQNRRLLERMLIKKGYEVQIASDGFKGVEIANSTKPDLILLDVNMPRMDGFEVCKQLKSSIKTRHIPIIFVSALSEAIDKVKGFNVGGADYITKPFQFEDVFVRVEHQLTLNRLQTQLTQQNQLLQQEIERRQWVDALLARQNQILELIARGTEIDCIFGAIARFVEERSQEGLCSISILQPATKRLYHSVSPSLPEAYNQAIEGLEIGPMAAACGTAAYTKQTVMTDDIAIDSRWIDLKEIALACGLKACCSRPILTEAGEVLGTIAMYYQQSKYPSSRDRDLIATAVYLSKVALERHRAQQNYRAIFEVSHDGMMLYDPHSQKALEVNPQLCGLYGLSSQRMLHVGLRFLGIGTTSEHRKNLKESIKKARQGKTQKFEWVGKHTSGRWFLTEVILKPISLVGQQRLLAIVRDITDRQNTLNALQKAKEDAESANQSKSQFLANMSHELRTPLNAILGFTQVMTRDSSLNSQQQDHLRIINRSGEHLLGLINDVLEMSKIEAGRLSFNPSRFDLHVEIETLVEMLQLKARSKNLELICDRAADLPRYIQTDEGKLRQVLVNLLGNAIKFTRSGSVTLRVLPIPDLDGQLDRSDGRMIQFEIEDTGPGIDCNEMHCLFEAFGQTTLGQKSQEGTGLGLPISQQFVKLMGGEIQVESCVGRGTIFRFAIPITLAKSSDLPKRPSTRQVIGLAANQPNYRILAVDDRSANRKLLVQILSPLGFQVREAANGEEAVQVWEEWEPHLIWMDIRMPVMDGYQASQTIRAHIKGQTTVIIALTASAFEENRSLVLSVGCDDFVRKPFEEKILYEKMAQHLGVKYIYADEAPSDEPSPHASEEVTVSVLQGHLEKMPRSWIDRLHQAATQVDAQLVLELLPQVPPDGEVLAKTLEEWVENFRFDRAIELTQSLLEQN</sequence>
<dbReference type="SMART" id="SM00065">
    <property type="entry name" value="GAF"/>
    <property type="match status" value="1"/>
</dbReference>
<dbReference type="GO" id="GO:0000155">
    <property type="term" value="F:phosphorelay sensor kinase activity"/>
    <property type="evidence" value="ECO:0007669"/>
    <property type="project" value="InterPro"/>
</dbReference>
<keyword evidence="22" id="KW-1185">Reference proteome</keyword>
<dbReference type="GO" id="GO:0016020">
    <property type="term" value="C:membrane"/>
    <property type="evidence" value="ECO:0007669"/>
    <property type="project" value="UniProtKB-SubCell"/>
</dbReference>
<name>A0A928VYS2_9CYAN</name>
<evidence type="ECO:0000256" key="11">
    <source>
        <dbReference type="ARBA" id="ARBA00023015"/>
    </source>
</evidence>
<dbReference type="EC" id="2.7.13.3" evidence="4"/>
<dbReference type="InterPro" id="IPR000014">
    <property type="entry name" value="PAS"/>
</dbReference>
<keyword evidence="15" id="KW-0131">Cell cycle</keyword>
<evidence type="ECO:0000259" key="20">
    <source>
        <dbReference type="PROSITE" id="PS50110"/>
    </source>
</evidence>
<feature type="domain" description="Histidine kinase" evidence="19">
    <location>
        <begin position="497"/>
        <end position="724"/>
    </location>
</feature>
<accession>A0A928VYS2</accession>
<dbReference type="Pfam" id="PF13426">
    <property type="entry name" value="PAS_9"/>
    <property type="match status" value="1"/>
</dbReference>
<dbReference type="PROSITE" id="PS50109">
    <property type="entry name" value="HIS_KIN"/>
    <property type="match status" value="1"/>
</dbReference>
<keyword evidence="18" id="KW-0175">Coiled coil</keyword>
<dbReference type="CDD" id="cd19920">
    <property type="entry name" value="REC_PA4781-like"/>
    <property type="match status" value="1"/>
</dbReference>
<dbReference type="NCBIfam" id="TIGR00229">
    <property type="entry name" value="sensory_box"/>
    <property type="match status" value="1"/>
</dbReference>
<keyword evidence="14" id="KW-0804">Transcription</keyword>
<evidence type="ECO:0000256" key="16">
    <source>
        <dbReference type="ARBA" id="ARBA00074306"/>
    </source>
</evidence>
<evidence type="ECO:0000256" key="5">
    <source>
        <dbReference type="ARBA" id="ARBA00022553"/>
    </source>
</evidence>
<evidence type="ECO:0000256" key="8">
    <source>
        <dbReference type="ARBA" id="ARBA00022777"/>
    </source>
</evidence>
<dbReference type="SUPFAM" id="SSF52172">
    <property type="entry name" value="CheY-like"/>
    <property type="match status" value="2"/>
</dbReference>
<dbReference type="InterPro" id="IPR011006">
    <property type="entry name" value="CheY-like_superfamily"/>
</dbReference>
<dbReference type="InterPro" id="IPR003594">
    <property type="entry name" value="HATPase_dom"/>
</dbReference>
<dbReference type="InterPro" id="IPR001789">
    <property type="entry name" value="Sig_transdc_resp-reg_receiver"/>
</dbReference>
<feature type="modified residue" description="4-aspartylphosphate" evidence="17">
    <location>
        <position position="94"/>
    </location>
</feature>
<gene>
    <name evidence="21" type="ORF">IQ235_17630</name>
</gene>
<evidence type="ECO:0000256" key="18">
    <source>
        <dbReference type="SAM" id="Coils"/>
    </source>
</evidence>
<dbReference type="SMART" id="SM00091">
    <property type="entry name" value="PAS"/>
    <property type="match status" value="1"/>
</dbReference>
<keyword evidence="6" id="KW-0808">Transferase</keyword>
<evidence type="ECO:0000313" key="22">
    <source>
        <dbReference type="Proteomes" id="UP000621799"/>
    </source>
</evidence>
<organism evidence="21 22">
    <name type="scientific">Zarconia navalis LEGE 11467</name>
    <dbReference type="NCBI Taxonomy" id="1828826"/>
    <lineage>
        <taxon>Bacteria</taxon>
        <taxon>Bacillati</taxon>
        <taxon>Cyanobacteriota</taxon>
        <taxon>Cyanophyceae</taxon>
        <taxon>Oscillatoriophycideae</taxon>
        <taxon>Oscillatoriales</taxon>
        <taxon>Oscillatoriales incertae sedis</taxon>
        <taxon>Zarconia</taxon>
        <taxon>Zarconia navalis</taxon>
    </lineage>
</organism>
<dbReference type="PRINTS" id="PR00344">
    <property type="entry name" value="BCTRLSENSOR"/>
</dbReference>
<dbReference type="Gene3D" id="3.40.50.2300">
    <property type="match status" value="2"/>
</dbReference>
<keyword evidence="7" id="KW-0547">Nucleotide-binding</keyword>
<dbReference type="CDD" id="cd17546">
    <property type="entry name" value="REC_hyHK_CKI1_RcsC-like"/>
    <property type="match status" value="1"/>
</dbReference>
<dbReference type="FunFam" id="1.10.287.130:FF:000038">
    <property type="entry name" value="Sensory transduction histidine kinase"/>
    <property type="match status" value="1"/>
</dbReference>
<dbReference type="Gene3D" id="3.30.565.10">
    <property type="entry name" value="Histidine kinase-like ATPase, C-terminal domain"/>
    <property type="match status" value="1"/>
</dbReference>
<evidence type="ECO:0000256" key="13">
    <source>
        <dbReference type="ARBA" id="ARBA00023136"/>
    </source>
</evidence>
<comment type="similarity">
    <text evidence="3">In the N-terminal section; belongs to the phytochrome family.</text>
</comment>
<feature type="modified residue" description="4-aspartylphosphate" evidence="17">
    <location>
        <position position="799"/>
    </location>
</feature>
<dbReference type="PROSITE" id="PS50110">
    <property type="entry name" value="RESPONSE_REGULATORY"/>
    <property type="match status" value="2"/>
</dbReference>
<dbReference type="PANTHER" id="PTHR45339">
    <property type="entry name" value="HYBRID SIGNAL TRANSDUCTION HISTIDINE KINASE J"/>
    <property type="match status" value="1"/>
</dbReference>
<dbReference type="InterPro" id="IPR003661">
    <property type="entry name" value="HisK_dim/P_dom"/>
</dbReference>
<evidence type="ECO:0000256" key="3">
    <source>
        <dbReference type="ARBA" id="ARBA00006402"/>
    </source>
</evidence>
<dbReference type="SUPFAM" id="SSF55874">
    <property type="entry name" value="ATPase domain of HSP90 chaperone/DNA topoisomerase II/histidine kinase"/>
    <property type="match status" value="1"/>
</dbReference>
<keyword evidence="11" id="KW-0805">Transcription regulation</keyword>
<keyword evidence="10" id="KW-0902">Two-component regulatory system</keyword>
<dbReference type="PANTHER" id="PTHR45339:SF1">
    <property type="entry name" value="HYBRID SIGNAL TRANSDUCTION HISTIDINE KINASE J"/>
    <property type="match status" value="1"/>
</dbReference>
<keyword evidence="5 17" id="KW-0597">Phosphoprotein</keyword>
<evidence type="ECO:0000256" key="4">
    <source>
        <dbReference type="ARBA" id="ARBA00012438"/>
    </source>
</evidence>
<evidence type="ECO:0000256" key="15">
    <source>
        <dbReference type="ARBA" id="ARBA00023306"/>
    </source>
</evidence>
<dbReference type="SMART" id="SM00388">
    <property type="entry name" value="HisKA"/>
    <property type="match status" value="1"/>
</dbReference>
<keyword evidence="12" id="KW-0238">DNA-binding</keyword>
<dbReference type="InterPro" id="IPR035965">
    <property type="entry name" value="PAS-like_dom_sf"/>
</dbReference>
<dbReference type="InterPro" id="IPR005467">
    <property type="entry name" value="His_kinase_dom"/>
</dbReference>
<dbReference type="Gene3D" id="1.10.287.130">
    <property type="match status" value="1"/>
</dbReference>
<evidence type="ECO:0000256" key="1">
    <source>
        <dbReference type="ARBA" id="ARBA00000085"/>
    </source>
</evidence>
<dbReference type="Pfam" id="PF00072">
    <property type="entry name" value="Response_reg"/>
    <property type="match status" value="2"/>
</dbReference>
<feature type="domain" description="Response regulatory" evidence="20">
    <location>
        <begin position="750"/>
        <end position="866"/>
    </location>
</feature>
<evidence type="ECO:0000259" key="19">
    <source>
        <dbReference type="PROSITE" id="PS50109"/>
    </source>
</evidence>
<dbReference type="SUPFAM" id="SSF47384">
    <property type="entry name" value="Homodimeric domain of signal transducing histidine kinase"/>
    <property type="match status" value="1"/>
</dbReference>
<dbReference type="Gene3D" id="3.30.450.40">
    <property type="match status" value="1"/>
</dbReference>
<dbReference type="Proteomes" id="UP000621799">
    <property type="component" value="Unassembled WGS sequence"/>
</dbReference>
<dbReference type="CDD" id="cd16922">
    <property type="entry name" value="HATPase_EvgS-ArcB-TorS-like"/>
    <property type="match status" value="1"/>
</dbReference>
<evidence type="ECO:0000256" key="10">
    <source>
        <dbReference type="ARBA" id="ARBA00023012"/>
    </source>
</evidence>
<dbReference type="EMBL" id="JADEXN010000390">
    <property type="protein sequence ID" value="MBE9042591.1"/>
    <property type="molecule type" value="Genomic_DNA"/>
</dbReference>